<evidence type="ECO:0000313" key="4">
    <source>
        <dbReference type="Proteomes" id="UP001487740"/>
    </source>
</evidence>
<evidence type="ECO:0000256" key="2">
    <source>
        <dbReference type="SAM" id="SignalP"/>
    </source>
</evidence>
<name>A0AAW0UPD6_SCYPA</name>
<protein>
    <recommendedName>
        <fullName evidence="5">Secreted protein</fullName>
    </recommendedName>
</protein>
<dbReference type="EMBL" id="JARAKH010000009">
    <property type="protein sequence ID" value="KAK8400851.1"/>
    <property type="molecule type" value="Genomic_DNA"/>
</dbReference>
<dbReference type="Proteomes" id="UP001487740">
    <property type="component" value="Unassembled WGS sequence"/>
</dbReference>
<organism evidence="3 4">
    <name type="scientific">Scylla paramamosain</name>
    <name type="common">Mud crab</name>
    <dbReference type="NCBI Taxonomy" id="85552"/>
    <lineage>
        <taxon>Eukaryota</taxon>
        <taxon>Metazoa</taxon>
        <taxon>Ecdysozoa</taxon>
        <taxon>Arthropoda</taxon>
        <taxon>Crustacea</taxon>
        <taxon>Multicrustacea</taxon>
        <taxon>Malacostraca</taxon>
        <taxon>Eumalacostraca</taxon>
        <taxon>Eucarida</taxon>
        <taxon>Decapoda</taxon>
        <taxon>Pleocyemata</taxon>
        <taxon>Brachyura</taxon>
        <taxon>Eubrachyura</taxon>
        <taxon>Portunoidea</taxon>
        <taxon>Portunidae</taxon>
        <taxon>Portuninae</taxon>
        <taxon>Scylla</taxon>
    </lineage>
</organism>
<feature type="compositionally biased region" description="Polar residues" evidence="1">
    <location>
        <begin position="72"/>
        <end position="82"/>
    </location>
</feature>
<feature type="region of interest" description="Disordered" evidence="1">
    <location>
        <begin position="51"/>
        <end position="82"/>
    </location>
</feature>
<comment type="caution">
    <text evidence="3">The sequence shown here is derived from an EMBL/GenBank/DDBJ whole genome shotgun (WGS) entry which is preliminary data.</text>
</comment>
<sequence>MTLRLLLFFVSFLAALCRAKPRLALSCRLSACPPAPLSVCQSALVGEQRLKEGAHARMGRSTQTAAHHPQDGTDSANPQADV</sequence>
<keyword evidence="4" id="KW-1185">Reference proteome</keyword>
<gene>
    <name evidence="3" type="ORF">O3P69_002541</name>
</gene>
<dbReference type="AlphaFoldDB" id="A0AAW0UPD6"/>
<reference evidence="3 4" key="1">
    <citation type="submission" date="2023-03" db="EMBL/GenBank/DDBJ databases">
        <title>High-quality genome of Scylla paramamosain provides insights in environmental adaptation.</title>
        <authorList>
            <person name="Zhang L."/>
        </authorList>
    </citation>
    <scope>NUCLEOTIDE SEQUENCE [LARGE SCALE GENOMIC DNA]</scope>
    <source>
        <strain evidence="3">LZ_2023a</strain>
        <tissue evidence="3">Muscle</tissue>
    </source>
</reference>
<keyword evidence="2" id="KW-0732">Signal</keyword>
<evidence type="ECO:0008006" key="5">
    <source>
        <dbReference type="Google" id="ProtNLM"/>
    </source>
</evidence>
<accession>A0AAW0UPD6</accession>
<proteinExistence type="predicted"/>
<feature type="signal peptide" evidence="2">
    <location>
        <begin position="1"/>
        <end position="19"/>
    </location>
</feature>
<evidence type="ECO:0000256" key="1">
    <source>
        <dbReference type="SAM" id="MobiDB-lite"/>
    </source>
</evidence>
<evidence type="ECO:0000313" key="3">
    <source>
        <dbReference type="EMBL" id="KAK8400851.1"/>
    </source>
</evidence>
<feature type="chain" id="PRO_5044013210" description="Secreted protein" evidence="2">
    <location>
        <begin position="20"/>
        <end position="82"/>
    </location>
</feature>